<name>A0AAV8YY63_9CUCU</name>
<dbReference type="Proteomes" id="UP001162162">
    <property type="component" value="Unassembled WGS sequence"/>
</dbReference>
<evidence type="ECO:0008006" key="3">
    <source>
        <dbReference type="Google" id="ProtNLM"/>
    </source>
</evidence>
<accession>A0AAV8YY63</accession>
<organism evidence="1 2">
    <name type="scientific">Aromia moschata</name>
    <dbReference type="NCBI Taxonomy" id="1265417"/>
    <lineage>
        <taxon>Eukaryota</taxon>
        <taxon>Metazoa</taxon>
        <taxon>Ecdysozoa</taxon>
        <taxon>Arthropoda</taxon>
        <taxon>Hexapoda</taxon>
        <taxon>Insecta</taxon>
        <taxon>Pterygota</taxon>
        <taxon>Neoptera</taxon>
        <taxon>Endopterygota</taxon>
        <taxon>Coleoptera</taxon>
        <taxon>Polyphaga</taxon>
        <taxon>Cucujiformia</taxon>
        <taxon>Chrysomeloidea</taxon>
        <taxon>Cerambycidae</taxon>
        <taxon>Cerambycinae</taxon>
        <taxon>Callichromatini</taxon>
        <taxon>Aromia</taxon>
    </lineage>
</organism>
<gene>
    <name evidence="1" type="ORF">NQ318_019290</name>
</gene>
<dbReference type="EMBL" id="JAPWTK010000029">
    <property type="protein sequence ID" value="KAJ8956565.1"/>
    <property type="molecule type" value="Genomic_DNA"/>
</dbReference>
<evidence type="ECO:0000313" key="2">
    <source>
        <dbReference type="Proteomes" id="UP001162162"/>
    </source>
</evidence>
<comment type="caution">
    <text evidence="1">The sequence shown here is derived from an EMBL/GenBank/DDBJ whole genome shotgun (WGS) entry which is preliminary data.</text>
</comment>
<evidence type="ECO:0000313" key="1">
    <source>
        <dbReference type="EMBL" id="KAJ8956565.1"/>
    </source>
</evidence>
<protein>
    <recommendedName>
        <fullName evidence="3">Transposase Tc1-like domain-containing protein</fullName>
    </recommendedName>
</protein>
<proteinExistence type="predicted"/>
<dbReference type="AlphaFoldDB" id="A0AAV8YY63"/>
<keyword evidence="2" id="KW-1185">Reference proteome</keyword>
<reference evidence="1" key="1">
    <citation type="journal article" date="2023" name="Insect Mol. Biol.">
        <title>Genome sequencing provides insights into the evolution of gene families encoding plant cell wall-degrading enzymes in longhorned beetles.</title>
        <authorList>
            <person name="Shin N.R."/>
            <person name="Okamura Y."/>
            <person name="Kirsch R."/>
            <person name="Pauchet Y."/>
        </authorList>
    </citation>
    <scope>NUCLEOTIDE SEQUENCE</scope>
    <source>
        <strain evidence="1">AMC_N1</strain>
    </source>
</reference>
<sequence length="98" mass="11368">MQNIHITQSPNPQLVRLSPKLEKLVMLKIYQNQDVQKLPKIKRLTFMEENPPNTSTLVASENEVSQTTVLRILRKQNYHPYKCLCKNSTKTTPTDDCN</sequence>